<dbReference type="EMBL" id="SACS01000001">
    <property type="protein sequence ID" value="RVU41960.1"/>
    <property type="molecule type" value="Genomic_DNA"/>
</dbReference>
<dbReference type="AlphaFoldDB" id="A0A437R5A5"/>
<keyword evidence="2" id="KW-1185">Reference proteome</keyword>
<dbReference type="Proteomes" id="UP000283077">
    <property type="component" value="Unassembled WGS sequence"/>
</dbReference>
<evidence type="ECO:0000313" key="2">
    <source>
        <dbReference type="Proteomes" id="UP000283077"/>
    </source>
</evidence>
<dbReference type="InterPro" id="IPR000415">
    <property type="entry name" value="Nitroreductase-like"/>
</dbReference>
<dbReference type="OrthoDB" id="3723182at2"/>
<accession>A0A437R5A5</accession>
<dbReference type="RefSeq" id="WP_127697338.1">
    <property type="nucleotide sequence ID" value="NZ_SACS01000001.1"/>
</dbReference>
<name>A0A437R5A5_9GAMM</name>
<organism evidence="1 2">
    <name type="scientific">Rheinheimera riviphila</name>
    <dbReference type="NCBI Taxonomy" id="1834037"/>
    <lineage>
        <taxon>Bacteria</taxon>
        <taxon>Pseudomonadati</taxon>
        <taxon>Pseudomonadota</taxon>
        <taxon>Gammaproteobacteria</taxon>
        <taxon>Chromatiales</taxon>
        <taxon>Chromatiaceae</taxon>
        <taxon>Rheinheimera</taxon>
    </lineage>
</organism>
<sequence length="264" mass="30354">MPFTDPADYFLGQRTTAEGTFMPPINSVDLLPEIHREFQCRFGELSVNAAEFYHENSKVVRSSTRRLAQNQESIASFIQHYIDTPYNYSPDTVSDINQSPILPAFHWRQQVPAAIHQLGIKDYLKYFALDAYVLSGNQLRKVLPNKQILVKDRVFGDDKLKKLADAFYGPDRDAGQKFEHFVFFVGCPWRYMMLYGPKGYRKMLVDLGHILCGLQPEIERGELCPVEYFYDNEIDRFLDLDGIEQSVQFVLGVPTPLNGSNSHE</sequence>
<dbReference type="GO" id="GO:0016491">
    <property type="term" value="F:oxidoreductase activity"/>
    <property type="evidence" value="ECO:0007669"/>
    <property type="project" value="InterPro"/>
</dbReference>
<reference evidence="1 2" key="1">
    <citation type="submission" date="2019-01" db="EMBL/GenBank/DDBJ databases">
        <authorList>
            <person name="Chen W.-M."/>
        </authorList>
    </citation>
    <scope>NUCLEOTIDE SEQUENCE [LARGE SCALE GENOMIC DNA]</scope>
    <source>
        <strain evidence="1 2">KYPC3</strain>
    </source>
</reference>
<protein>
    <submittedName>
        <fullName evidence="1">Uncharacterized protein</fullName>
    </submittedName>
</protein>
<evidence type="ECO:0000313" key="1">
    <source>
        <dbReference type="EMBL" id="RVU41960.1"/>
    </source>
</evidence>
<gene>
    <name evidence="1" type="ORF">EOE67_01865</name>
</gene>
<comment type="caution">
    <text evidence="1">The sequence shown here is derived from an EMBL/GenBank/DDBJ whole genome shotgun (WGS) entry which is preliminary data.</text>
</comment>
<proteinExistence type="predicted"/>
<dbReference type="Gene3D" id="3.40.109.10">
    <property type="entry name" value="NADH Oxidase"/>
    <property type="match status" value="1"/>
</dbReference>